<sequence length="24" mass="2729">MVFTVWIVSCVFNEDTGRPEVDKG</sequence>
<name>A0A381SQW0_9ZZZZ</name>
<proteinExistence type="predicted"/>
<evidence type="ECO:0000313" key="1">
    <source>
        <dbReference type="EMBL" id="SVA06382.1"/>
    </source>
</evidence>
<protein>
    <submittedName>
        <fullName evidence="1">Uncharacterized protein</fullName>
    </submittedName>
</protein>
<dbReference type="AlphaFoldDB" id="A0A381SQW0"/>
<dbReference type="EMBL" id="UINC01003445">
    <property type="protein sequence ID" value="SVA06382.1"/>
    <property type="molecule type" value="Genomic_DNA"/>
</dbReference>
<organism evidence="1">
    <name type="scientific">marine metagenome</name>
    <dbReference type="NCBI Taxonomy" id="408172"/>
    <lineage>
        <taxon>unclassified sequences</taxon>
        <taxon>metagenomes</taxon>
        <taxon>ecological metagenomes</taxon>
    </lineage>
</organism>
<reference evidence="1" key="1">
    <citation type="submission" date="2018-05" db="EMBL/GenBank/DDBJ databases">
        <authorList>
            <person name="Lanie J.A."/>
            <person name="Ng W.-L."/>
            <person name="Kazmierczak K.M."/>
            <person name="Andrzejewski T.M."/>
            <person name="Davidsen T.M."/>
            <person name="Wayne K.J."/>
            <person name="Tettelin H."/>
            <person name="Glass J.I."/>
            <person name="Rusch D."/>
            <person name="Podicherti R."/>
            <person name="Tsui H.-C.T."/>
            <person name="Winkler M.E."/>
        </authorList>
    </citation>
    <scope>NUCLEOTIDE SEQUENCE</scope>
</reference>
<accession>A0A381SQW0</accession>
<gene>
    <name evidence="1" type="ORF">METZ01_LOCUS59236</name>
</gene>